<evidence type="ECO:0000256" key="5">
    <source>
        <dbReference type="ARBA" id="ARBA00022723"/>
    </source>
</evidence>
<sequence length="293" mass="33990">SPKFRLPPEPNKSHVENLSDLIHELWLLDSAQLTPGIDYKLNLQGKLGRDGQDDRAKDRLFTFVKWSRIRQIPSVPEFLQLLDNYEPIIGVPENMTDEKQIEIDSFLTAVIKTSVMRKTHQFLVDRGLSMPDPNQFKEQLFSLWFRQYKRRRRQDSSAFEHVFVGEQGYNKLLGLHNWIQFADQEGQKKIDYLGYYETCGTPTRFIVVSFRLPSGLVKRKTGFWIGSTPAFEMALYTAIFLATGQLPQIVRFELCEAIVQCHVLQKRKNLATCYPRLIGNEIKFSGRKEDGVD</sequence>
<dbReference type="InterPro" id="IPR039787">
    <property type="entry name" value="ENDOU"/>
</dbReference>
<evidence type="ECO:0000256" key="2">
    <source>
        <dbReference type="ARBA" id="ARBA00010168"/>
    </source>
</evidence>
<dbReference type="SUPFAM" id="SSF142877">
    <property type="entry name" value="EndoU-like"/>
    <property type="match status" value="1"/>
</dbReference>
<evidence type="ECO:0000256" key="8">
    <source>
        <dbReference type="ARBA" id="ARBA00022884"/>
    </source>
</evidence>
<evidence type="ECO:0000256" key="4">
    <source>
        <dbReference type="ARBA" id="ARBA00022722"/>
    </source>
</evidence>
<evidence type="ECO:0000256" key="1">
    <source>
        <dbReference type="ARBA" id="ARBA00001936"/>
    </source>
</evidence>
<protein>
    <recommendedName>
        <fullName evidence="11">Uridylate-specific endoribonuclease</fullName>
        <ecNumber evidence="11">4.6.1.-</ecNumber>
    </recommendedName>
</protein>
<dbReference type="InterPro" id="IPR037227">
    <property type="entry name" value="EndoU-like"/>
</dbReference>
<dbReference type="Proteomes" id="UP000728185">
    <property type="component" value="Unassembled WGS sequence"/>
</dbReference>
<dbReference type="PANTHER" id="PTHR12439:SF11">
    <property type="entry name" value="URIDYLATE-SPECIFIC ENDORIBONUCLEASE"/>
    <property type="match status" value="1"/>
</dbReference>
<reference evidence="13" key="1">
    <citation type="submission" date="2019-05" db="EMBL/GenBank/DDBJ databases">
        <title>Annotation for the trematode Fasciolopsis buski.</title>
        <authorList>
            <person name="Choi Y.-J."/>
        </authorList>
    </citation>
    <scope>NUCLEOTIDE SEQUENCE</scope>
    <source>
        <strain evidence="13">HT</strain>
        <tissue evidence="13">Whole worm</tissue>
    </source>
</reference>
<keyword evidence="9 11" id="KW-0464">Manganese</keyword>
<evidence type="ECO:0000256" key="7">
    <source>
        <dbReference type="ARBA" id="ARBA00022801"/>
    </source>
</evidence>
<keyword evidence="10" id="KW-0456">Lyase</keyword>
<dbReference type="GO" id="GO:0016787">
    <property type="term" value="F:hydrolase activity"/>
    <property type="evidence" value="ECO:0007669"/>
    <property type="project" value="UniProtKB-KW"/>
</dbReference>
<evidence type="ECO:0000313" key="13">
    <source>
        <dbReference type="EMBL" id="KAA0201107.1"/>
    </source>
</evidence>
<keyword evidence="5 11" id="KW-0479">Metal-binding</keyword>
<evidence type="ECO:0000313" key="14">
    <source>
        <dbReference type="Proteomes" id="UP000728185"/>
    </source>
</evidence>
<comment type="caution">
    <text evidence="13">The sequence shown here is derived from an EMBL/GenBank/DDBJ whole genome shotgun (WGS) entry which is preliminary data.</text>
</comment>
<evidence type="ECO:0000256" key="6">
    <source>
        <dbReference type="ARBA" id="ARBA00022759"/>
    </source>
</evidence>
<dbReference type="PANTHER" id="PTHR12439">
    <property type="entry name" value="PLACENTAL PROTEIN 11-RELATED"/>
    <property type="match status" value="1"/>
</dbReference>
<dbReference type="OrthoDB" id="430326at2759"/>
<organism evidence="13 14">
    <name type="scientific">Fasciolopsis buskii</name>
    <dbReference type="NCBI Taxonomy" id="27845"/>
    <lineage>
        <taxon>Eukaryota</taxon>
        <taxon>Metazoa</taxon>
        <taxon>Spiralia</taxon>
        <taxon>Lophotrochozoa</taxon>
        <taxon>Platyhelminthes</taxon>
        <taxon>Trematoda</taxon>
        <taxon>Digenea</taxon>
        <taxon>Plagiorchiida</taxon>
        <taxon>Echinostomata</taxon>
        <taxon>Echinostomatoidea</taxon>
        <taxon>Fasciolidae</taxon>
        <taxon>Fasciolopsis</taxon>
    </lineage>
</organism>
<dbReference type="GO" id="GO:0003723">
    <property type="term" value="F:RNA binding"/>
    <property type="evidence" value="ECO:0007669"/>
    <property type="project" value="UniProtKB-UniRule"/>
</dbReference>
<evidence type="ECO:0000256" key="3">
    <source>
        <dbReference type="ARBA" id="ARBA00011245"/>
    </source>
</evidence>
<dbReference type="GO" id="GO:0046872">
    <property type="term" value="F:metal ion binding"/>
    <property type="evidence" value="ECO:0007669"/>
    <property type="project" value="UniProtKB-UniRule"/>
</dbReference>
<dbReference type="Pfam" id="PF09412">
    <property type="entry name" value="XendoU"/>
    <property type="match status" value="1"/>
</dbReference>
<comment type="subunit">
    <text evidence="3 11">Monomer.</text>
</comment>
<comment type="similarity">
    <text evidence="2 11">Belongs to the ENDOU family.</text>
</comment>
<dbReference type="CDD" id="cd21159">
    <property type="entry name" value="XendoU"/>
    <property type="match status" value="1"/>
</dbReference>
<name>A0A8E0S4I3_9TREM</name>
<comment type="catalytic activity">
    <reaction evidence="11">
        <text>ribonucleotidyl-uridine-RNA = a 5'-end dephospho-uridine-RNA + a 3'-end 2',3'-cyclophospho-ribonucleotide-RNA</text>
        <dbReference type="Rhea" id="RHEA:67792"/>
        <dbReference type="Rhea" id="RHEA-COMP:10464"/>
        <dbReference type="Rhea" id="RHEA-COMP:17354"/>
        <dbReference type="Rhea" id="RHEA-COMP:17356"/>
        <dbReference type="ChEBI" id="CHEBI:83064"/>
        <dbReference type="ChEBI" id="CHEBI:173117"/>
        <dbReference type="ChEBI" id="CHEBI:173224"/>
    </reaction>
</comment>
<dbReference type="AlphaFoldDB" id="A0A8E0S4I3"/>
<dbReference type="GO" id="GO:0004521">
    <property type="term" value="F:RNA endonuclease activity"/>
    <property type="evidence" value="ECO:0007669"/>
    <property type="project" value="UniProtKB-UniRule"/>
</dbReference>
<dbReference type="GO" id="GO:0016829">
    <property type="term" value="F:lyase activity"/>
    <property type="evidence" value="ECO:0007669"/>
    <property type="project" value="UniProtKB-KW"/>
</dbReference>
<keyword evidence="7 11" id="KW-0378">Hydrolase</keyword>
<dbReference type="PROSITE" id="PS51959">
    <property type="entry name" value="ENDOU"/>
    <property type="match status" value="1"/>
</dbReference>
<dbReference type="EMBL" id="LUCM01000100">
    <property type="protein sequence ID" value="KAA0201107.1"/>
    <property type="molecule type" value="Genomic_DNA"/>
</dbReference>
<evidence type="ECO:0000256" key="10">
    <source>
        <dbReference type="ARBA" id="ARBA00023239"/>
    </source>
</evidence>
<feature type="non-terminal residue" evidence="13">
    <location>
        <position position="1"/>
    </location>
</feature>
<keyword evidence="6 11" id="KW-0255">Endonuclease</keyword>
<evidence type="ECO:0000256" key="9">
    <source>
        <dbReference type="ARBA" id="ARBA00023211"/>
    </source>
</evidence>
<proteinExistence type="inferred from homology"/>
<keyword evidence="8 11" id="KW-0694">RNA-binding</keyword>
<dbReference type="InterPro" id="IPR018998">
    <property type="entry name" value="EndoU_C"/>
</dbReference>
<evidence type="ECO:0000256" key="11">
    <source>
        <dbReference type="RuleBase" id="RU367085"/>
    </source>
</evidence>
<accession>A0A8E0S4I3</accession>
<keyword evidence="14" id="KW-1185">Reference proteome</keyword>
<gene>
    <name evidence="13" type="ORF">FBUS_02268</name>
</gene>
<dbReference type="EC" id="4.6.1.-" evidence="11"/>
<feature type="domain" description="EndoU" evidence="12">
    <location>
        <begin position="14"/>
        <end position="279"/>
    </location>
</feature>
<keyword evidence="4 11" id="KW-0540">Nuclease</keyword>
<evidence type="ECO:0000259" key="12">
    <source>
        <dbReference type="PROSITE" id="PS51959"/>
    </source>
</evidence>
<comment type="cofactor">
    <cofactor evidence="1 11">
        <name>Mn(2+)</name>
        <dbReference type="ChEBI" id="CHEBI:29035"/>
    </cofactor>
</comment>